<dbReference type="GO" id="GO:0005886">
    <property type="term" value="C:plasma membrane"/>
    <property type="evidence" value="ECO:0007669"/>
    <property type="project" value="TreeGrafter"/>
</dbReference>
<dbReference type="PANTHER" id="PTHR13018">
    <property type="entry name" value="PROBABLE MEMBRANE PROTEIN DUF221-RELATED"/>
    <property type="match status" value="1"/>
</dbReference>
<feature type="transmembrane region" description="Helical" evidence="8">
    <location>
        <begin position="617"/>
        <end position="641"/>
    </location>
</feature>
<dbReference type="Pfam" id="PF14703">
    <property type="entry name" value="PHM7_cyt"/>
    <property type="match status" value="1"/>
</dbReference>
<organism evidence="13 14">
    <name type="scientific">Phakopsora pachyrhizi</name>
    <name type="common">Asian soybean rust disease fungus</name>
    <dbReference type="NCBI Taxonomy" id="170000"/>
    <lineage>
        <taxon>Eukaryota</taxon>
        <taxon>Fungi</taxon>
        <taxon>Dikarya</taxon>
        <taxon>Basidiomycota</taxon>
        <taxon>Pucciniomycotina</taxon>
        <taxon>Pucciniomycetes</taxon>
        <taxon>Pucciniales</taxon>
        <taxon>Phakopsoraceae</taxon>
        <taxon>Phakopsora</taxon>
    </lineage>
</organism>
<feature type="compositionally biased region" description="Basic and acidic residues" evidence="7">
    <location>
        <begin position="280"/>
        <end position="290"/>
    </location>
</feature>
<feature type="transmembrane region" description="Helical" evidence="8">
    <location>
        <begin position="496"/>
        <end position="522"/>
    </location>
</feature>
<name>A0AAV0BQZ3_PHAPC</name>
<evidence type="ECO:0000259" key="10">
    <source>
        <dbReference type="Pfam" id="PF12621"/>
    </source>
</evidence>
<evidence type="ECO:0000313" key="14">
    <source>
        <dbReference type="Proteomes" id="UP001153365"/>
    </source>
</evidence>
<dbReference type="Proteomes" id="UP001153365">
    <property type="component" value="Unassembled WGS sequence"/>
</dbReference>
<dbReference type="Pfam" id="PF12621">
    <property type="entry name" value="PHM7_ext"/>
    <property type="match status" value="1"/>
</dbReference>
<dbReference type="InterPro" id="IPR045122">
    <property type="entry name" value="Csc1-like"/>
</dbReference>
<feature type="transmembrane region" description="Helical" evidence="8">
    <location>
        <begin position="30"/>
        <end position="51"/>
    </location>
</feature>
<keyword evidence="14" id="KW-1185">Reference proteome</keyword>
<feature type="compositionally biased region" description="Basic and acidic residues" evidence="7">
    <location>
        <begin position="737"/>
        <end position="751"/>
    </location>
</feature>
<evidence type="ECO:0000259" key="11">
    <source>
        <dbReference type="Pfam" id="PF13967"/>
    </source>
</evidence>
<feature type="region of interest" description="Disordered" evidence="7">
    <location>
        <begin position="273"/>
        <end position="293"/>
    </location>
</feature>
<evidence type="ECO:0000259" key="9">
    <source>
        <dbReference type="Pfam" id="PF02714"/>
    </source>
</evidence>
<evidence type="ECO:0000256" key="4">
    <source>
        <dbReference type="ARBA" id="ARBA00022692"/>
    </source>
</evidence>
<feature type="transmembrane region" description="Helical" evidence="8">
    <location>
        <begin position="158"/>
        <end position="176"/>
    </location>
</feature>
<feature type="domain" description="CSC1/OSCA1-like N-terminal transmembrane" evidence="11">
    <location>
        <begin position="30"/>
        <end position="179"/>
    </location>
</feature>
<comment type="similarity">
    <text evidence="2">Belongs to the CSC1 (TC 1.A.17) family.</text>
</comment>
<feature type="domain" description="10TM putative phosphate transporter extracellular tail" evidence="10">
    <location>
        <begin position="763"/>
        <end position="831"/>
    </location>
</feature>
<gene>
    <name evidence="13" type="ORF">PPACK8108_LOCUS24604</name>
</gene>
<dbReference type="InterPro" id="IPR032880">
    <property type="entry name" value="CSC1/OSCA1-like_N"/>
</dbReference>
<evidence type="ECO:0000313" key="13">
    <source>
        <dbReference type="EMBL" id="CAH7689521.1"/>
    </source>
</evidence>
<feature type="transmembrane region" description="Helical" evidence="8">
    <location>
        <begin position="542"/>
        <end position="568"/>
    </location>
</feature>
<dbReference type="EMBL" id="CALTRL010006081">
    <property type="protein sequence ID" value="CAH7689521.1"/>
    <property type="molecule type" value="Genomic_DNA"/>
</dbReference>
<comment type="subcellular location">
    <subcellularLocation>
        <location evidence="1">Membrane</location>
        <topology evidence="1">Multi-pass membrane protein</topology>
    </subcellularLocation>
</comment>
<sequence length="842" mass="94042">MLQQSYIMSGLVFTKSCSRDEVQSTTNQTFLSALILNSVIAGAQILGFILIRRYFRKVYQPRSYLPSPDKRSDELQPGLLSWIPQICMADSQQIIHKNGLDAYCFVRFLRLITLIFAPAFLVSWAVLLPVYGANTTGTKSGLDRFTFGNIGQGSQNRLPGPLVFAYCFTFYVLFLVQKELRVFIKIRQDYLTSKKIRTIPRSRTILLTGIPDHLMTKEQLFQLTSYLPNGGAREIWLVRDLKDLPDAYDRLQAAFNKLESGYTKLISVAHKANSKSKKSPASDKEVENGKKWSQYVDQKQRPTHRLGFLGLFGKKVDTIEWATQEYQESSQGLNGLRDKAEDYKTENSAFVEFHSLLAAHMFSQSLVHHQPLVMTEKWVGVSASDVIWSTLGVKPFEQRVRGLISWSLTIGLIVFWSIPVAFVGLISNVNSLCSTVSWMGWLCRLPVPVPGLLQGALPPAMLAVLFMLLPIVLRQLAIFQAIPLRSLVELSLMSRYFLFLVIHGFLVVTLSSGLVAAIPAITQQPGSAVTILANELPKASTFFLTYIVATCFAGAAASLLQIASVFIYKLKLMWLASTPRSVYQTRFQMSSVAWGTIFPNVCLLAVIGLSYSTVSPILNGFVTVGFALFWFVYKYLFIYVMDISPSGETGGKFLPMALQHLFVGLYIGEIFLCGLFFLSQDSQGNQSGVVEGALMVALIVLTILFNMLLKKEFFPLIDYLSISLGGDAVPEESFEGETDKAEKREVERSSENSDEPIVGRSHNVRLNEDEQGFDHPALCKPIGTVWIPRDELKISDEANEDMSLAGIKSSSDGARFDSKSKRVFVNRNPPDFAEVVEIPEED</sequence>
<feature type="region of interest" description="Disordered" evidence="7">
    <location>
        <begin position="731"/>
        <end position="766"/>
    </location>
</feature>
<evidence type="ECO:0000256" key="7">
    <source>
        <dbReference type="SAM" id="MobiDB-lite"/>
    </source>
</evidence>
<keyword evidence="3" id="KW-0813">Transport</keyword>
<evidence type="ECO:0000256" key="2">
    <source>
        <dbReference type="ARBA" id="ARBA00007779"/>
    </source>
</evidence>
<protein>
    <recommendedName>
        <fullName evidence="15">DUF221-domain-containing protein</fullName>
    </recommendedName>
</protein>
<dbReference type="AlphaFoldDB" id="A0AAV0BQZ3"/>
<accession>A0AAV0BQZ3</accession>
<dbReference type="InterPro" id="IPR027815">
    <property type="entry name" value="CSC1/OSCA1-like_cyt"/>
</dbReference>
<keyword evidence="5 8" id="KW-1133">Transmembrane helix</keyword>
<feature type="domain" description="CSC1/OSCA1-like cytosolic" evidence="12">
    <location>
        <begin position="202"/>
        <end position="389"/>
    </location>
</feature>
<evidence type="ECO:0000256" key="3">
    <source>
        <dbReference type="ARBA" id="ARBA00022448"/>
    </source>
</evidence>
<evidence type="ECO:0000259" key="12">
    <source>
        <dbReference type="Pfam" id="PF14703"/>
    </source>
</evidence>
<feature type="transmembrane region" description="Helical" evidence="8">
    <location>
        <begin position="653"/>
        <end position="677"/>
    </location>
</feature>
<evidence type="ECO:0008006" key="15">
    <source>
        <dbReference type="Google" id="ProtNLM"/>
    </source>
</evidence>
<dbReference type="PANTHER" id="PTHR13018:SF143">
    <property type="entry name" value="CSC1_OSCA1-LIKE 7TM REGION DOMAIN-CONTAINING PROTEIN"/>
    <property type="match status" value="1"/>
</dbReference>
<evidence type="ECO:0000256" key="1">
    <source>
        <dbReference type="ARBA" id="ARBA00004141"/>
    </source>
</evidence>
<proteinExistence type="inferred from homology"/>
<keyword evidence="4 8" id="KW-0812">Transmembrane</keyword>
<keyword evidence="6 8" id="KW-0472">Membrane</keyword>
<dbReference type="Pfam" id="PF13967">
    <property type="entry name" value="RSN1_TM"/>
    <property type="match status" value="1"/>
</dbReference>
<dbReference type="InterPro" id="IPR022257">
    <property type="entry name" value="PHM7_ext"/>
</dbReference>
<feature type="transmembrane region" description="Helical" evidence="8">
    <location>
        <begin position="403"/>
        <end position="426"/>
    </location>
</feature>
<dbReference type="Pfam" id="PF02714">
    <property type="entry name" value="RSN1_7TM"/>
    <property type="match status" value="1"/>
</dbReference>
<feature type="transmembrane region" description="Helical" evidence="8">
    <location>
        <begin position="108"/>
        <end position="131"/>
    </location>
</feature>
<feature type="domain" description="CSC1/OSCA1-like 7TM region" evidence="9">
    <location>
        <begin position="402"/>
        <end position="676"/>
    </location>
</feature>
<reference evidence="13" key="1">
    <citation type="submission" date="2022-06" db="EMBL/GenBank/DDBJ databases">
        <authorList>
            <consortium name="SYNGENTA / RWTH Aachen University"/>
        </authorList>
    </citation>
    <scope>NUCLEOTIDE SEQUENCE</scope>
</reference>
<dbReference type="InterPro" id="IPR003864">
    <property type="entry name" value="CSC1/OSCA1-like_7TM"/>
</dbReference>
<feature type="transmembrane region" description="Helical" evidence="8">
    <location>
        <begin position="460"/>
        <end position="484"/>
    </location>
</feature>
<dbReference type="GO" id="GO:0005227">
    <property type="term" value="F:calcium-activated cation channel activity"/>
    <property type="evidence" value="ECO:0007669"/>
    <property type="project" value="InterPro"/>
</dbReference>
<comment type="caution">
    <text evidence="13">The sequence shown here is derived from an EMBL/GenBank/DDBJ whole genome shotgun (WGS) entry which is preliminary data.</text>
</comment>
<evidence type="ECO:0000256" key="8">
    <source>
        <dbReference type="SAM" id="Phobius"/>
    </source>
</evidence>
<evidence type="ECO:0000256" key="6">
    <source>
        <dbReference type="ARBA" id="ARBA00023136"/>
    </source>
</evidence>
<feature type="transmembrane region" description="Helical" evidence="8">
    <location>
        <begin position="589"/>
        <end position="611"/>
    </location>
</feature>
<evidence type="ECO:0000256" key="5">
    <source>
        <dbReference type="ARBA" id="ARBA00022989"/>
    </source>
</evidence>
<feature type="transmembrane region" description="Helical" evidence="8">
    <location>
        <begin position="689"/>
        <end position="709"/>
    </location>
</feature>